<evidence type="ECO:0000313" key="4">
    <source>
        <dbReference type="Proteomes" id="UP001501207"/>
    </source>
</evidence>
<dbReference type="InterPro" id="IPR025665">
    <property type="entry name" value="Beta-barrel_OMP_2"/>
</dbReference>
<gene>
    <name evidence="3" type="ORF">GCM10023143_01340</name>
</gene>
<sequence length="254" mass="27781">MTYSYSSTPVHRQHGFGFKFLVFAALFLSAGLCARAQDEPSPARTSSSHMRPSVGRYAHDFLMIQVTYDGWSGTPDSIRTGGFSRGFNIAMMYDFPLQKGSHLSAAAGLGVSTSNIFFKDQRADLNKLTPTLNFPTDSSYKRYKLGTAFLEIPIEIRYRQFPDNANRGFKVAIGAKLGALANAHTRGKIIGNGDKSVVKVNDKRFFNSWRAAATARIGWGNFGLYGSYTFTSLLKQGAGPTLNPYSIGLSISGL</sequence>
<evidence type="ECO:0000313" key="3">
    <source>
        <dbReference type="EMBL" id="GAA4300409.1"/>
    </source>
</evidence>
<feature type="chain" id="PRO_5045870559" description="Outer membrane protein beta-barrel domain-containing protein" evidence="1">
    <location>
        <begin position="37"/>
        <end position="254"/>
    </location>
</feature>
<evidence type="ECO:0000256" key="1">
    <source>
        <dbReference type="SAM" id="SignalP"/>
    </source>
</evidence>
<name>A0ABP8FCC2_9BACT</name>
<dbReference type="RefSeq" id="WP_344973707.1">
    <property type="nucleotide sequence ID" value="NZ_BAABFN010000001.1"/>
</dbReference>
<evidence type="ECO:0000259" key="2">
    <source>
        <dbReference type="Pfam" id="PF13568"/>
    </source>
</evidence>
<feature type="signal peptide" evidence="1">
    <location>
        <begin position="1"/>
        <end position="36"/>
    </location>
</feature>
<feature type="domain" description="Outer membrane protein beta-barrel" evidence="2">
    <location>
        <begin position="71"/>
        <end position="230"/>
    </location>
</feature>
<proteinExistence type="predicted"/>
<protein>
    <recommendedName>
        <fullName evidence="2">Outer membrane protein beta-barrel domain-containing protein</fullName>
    </recommendedName>
</protein>
<keyword evidence="4" id="KW-1185">Reference proteome</keyword>
<reference evidence="4" key="1">
    <citation type="journal article" date="2019" name="Int. J. Syst. Evol. Microbiol.">
        <title>The Global Catalogue of Microorganisms (GCM) 10K type strain sequencing project: providing services to taxonomists for standard genome sequencing and annotation.</title>
        <authorList>
            <consortium name="The Broad Institute Genomics Platform"/>
            <consortium name="The Broad Institute Genome Sequencing Center for Infectious Disease"/>
            <person name="Wu L."/>
            <person name="Ma J."/>
        </authorList>
    </citation>
    <scope>NUCLEOTIDE SEQUENCE [LARGE SCALE GENOMIC DNA]</scope>
    <source>
        <strain evidence="4">JCM 17664</strain>
    </source>
</reference>
<dbReference type="Proteomes" id="UP001501207">
    <property type="component" value="Unassembled WGS sequence"/>
</dbReference>
<organism evidence="3 4">
    <name type="scientific">Compostibacter hankyongensis</name>
    <dbReference type="NCBI Taxonomy" id="1007089"/>
    <lineage>
        <taxon>Bacteria</taxon>
        <taxon>Pseudomonadati</taxon>
        <taxon>Bacteroidota</taxon>
        <taxon>Chitinophagia</taxon>
        <taxon>Chitinophagales</taxon>
        <taxon>Chitinophagaceae</taxon>
        <taxon>Compostibacter</taxon>
    </lineage>
</organism>
<keyword evidence="1" id="KW-0732">Signal</keyword>
<comment type="caution">
    <text evidence="3">The sequence shown here is derived from an EMBL/GenBank/DDBJ whole genome shotgun (WGS) entry which is preliminary data.</text>
</comment>
<dbReference type="Pfam" id="PF13568">
    <property type="entry name" value="OMP_b-brl_2"/>
    <property type="match status" value="1"/>
</dbReference>
<dbReference type="EMBL" id="BAABFN010000001">
    <property type="protein sequence ID" value="GAA4300409.1"/>
    <property type="molecule type" value="Genomic_DNA"/>
</dbReference>
<accession>A0ABP8FCC2</accession>